<name>A0A1Y0YKN9_BACLI</name>
<dbReference type="AlphaFoldDB" id="A0A1Y0YKN9"/>
<evidence type="ECO:0000313" key="3">
    <source>
        <dbReference type="EMBL" id="TWL33143.1"/>
    </source>
</evidence>
<protein>
    <submittedName>
        <fullName evidence="2">Flagellar protein FlgN</fullName>
    </submittedName>
</protein>
<reference evidence="2 5" key="2">
    <citation type="submission" date="2020-12" db="EMBL/GenBank/DDBJ databases">
        <title>FDA dAtabase for Regulatory Grade micrObial Sequences (FDA-ARGOS): Supporting development and validation of Infectious Disease Dx tests.</title>
        <authorList>
            <person name="Nelson B."/>
            <person name="Plummer A."/>
            <person name="Tallon L."/>
            <person name="Sadzewicz L."/>
            <person name="Zhao X."/>
            <person name="Boylan J."/>
            <person name="Ott S."/>
            <person name="Bowen H."/>
            <person name="Vavikolanu K."/>
            <person name="Mehta A."/>
            <person name="Aluvathingal J."/>
            <person name="Nadendla S."/>
            <person name="Myers T."/>
            <person name="Yan Y."/>
            <person name="Sichtig H."/>
        </authorList>
    </citation>
    <scope>NUCLEOTIDE SEQUENCE [LARGE SCALE GENOMIC DNA]</scope>
    <source>
        <strain evidence="2 5">FDAARGOS_923</strain>
    </source>
</reference>
<evidence type="ECO:0000313" key="5">
    <source>
        <dbReference type="Proteomes" id="UP000595038"/>
    </source>
</evidence>
<dbReference type="GO" id="GO:0044780">
    <property type="term" value="P:bacterial-type flagellum assembly"/>
    <property type="evidence" value="ECO:0007669"/>
    <property type="project" value="InterPro"/>
</dbReference>
<proteinExistence type="predicted"/>
<keyword evidence="2" id="KW-0282">Flagellum</keyword>
<accession>A0A1Y0YKN9</accession>
<dbReference type="Gene3D" id="1.20.58.300">
    <property type="entry name" value="FlgN-like"/>
    <property type="match status" value="1"/>
</dbReference>
<reference evidence="3 4" key="1">
    <citation type="submission" date="2019-06" db="EMBL/GenBank/DDBJ databases">
        <title>Genome sequence analysis of &gt;100 Bacillus licheniformis strains suggests intrinsic resistance to this species.</title>
        <authorList>
            <person name="Wels M."/>
            <person name="Siezen R.J."/>
            <person name="Johansen E."/>
            <person name="Stuer-Lauridsen B."/>
            <person name="Bjerre K."/>
            <person name="Nielsen B.K.K."/>
        </authorList>
    </citation>
    <scope>NUCLEOTIDE SEQUENCE [LARGE SCALE GENOMIC DNA]</scope>
    <source>
        <strain evidence="3 4">BAC-16736</strain>
    </source>
</reference>
<keyword evidence="2" id="KW-0966">Cell projection</keyword>
<dbReference type="GeneID" id="92859639"/>
<keyword evidence="1" id="KW-1005">Bacterial flagellum biogenesis</keyword>
<organism evidence="3 4">
    <name type="scientific">Bacillus licheniformis</name>
    <dbReference type="NCBI Taxonomy" id="1402"/>
    <lineage>
        <taxon>Bacteria</taxon>
        <taxon>Bacillati</taxon>
        <taxon>Bacillota</taxon>
        <taxon>Bacilli</taxon>
        <taxon>Bacillales</taxon>
        <taxon>Bacillaceae</taxon>
        <taxon>Bacillus</taxon>
    </lineage>
</organism>
<evidence type="ECO:0000256" key="1">
    <source>
        <dbReference type="ARBA" id="ARBA00022795"/>
    </source>
</evidence>
<dbReference type="OMA" id="EYIDFMT"/>
<evidence type="ECO:0000313" key="4">
    <source>
        <dbReference type="Proteomes" id="UP000435910"/>
    </source>
</evidence>
<dbReference type="SUPFAM" id="SSF140566">
    <property type="entry name" value="FlgN-like"/>
    <property type="match status" value="1"/>
</dbReference>
<gene>
    <name evidence="3" type="ORF">CHCC16736_3955</name>
    <name evidence="2" type="ORF">I6G80_06280</name>
</gene>
<dbReference type="Proteomes" id="UP000435910">
    <property type="component" value="Unassembled WGS sequence"/>
</dbReference>
<dbReference type="InterPro" id="IPR036679">
    <property type="entry name" value="FlgN-like_sf"/>
</dbReference>
<dbReference type="Proteomes" id="UP000595038">
    <property type="component" value="Chromosome"/>
</dbReference>
<dbReference type="InterPro" id="IPR007809">
    <property type="entry name" value="FlgN-like"/>
</dbReference>
<evidence type="ECO:0000313" key="2">
    <source>
        <dbReference type="EMBL" id="QPR73869.1"/>
    </source>
</evidence>
<sequence>MKRVIEELERLCVLHEHLLSLSEQKTEALKTNEIKALSEIVTKEQKYVQAIEQTEQSRIEATKSCIGSSDATISACISKAAGGEKKVLEQLYAKLSQLVTRLKDVNDLNKQLTFQSLQFISLTFDMLLPNEGGSNYGKEQQPNQTGGVKRLSLFDSKA</sequence>
<dbReference type="EMBL" id="CP065647">
    <property type="protein sequence ID" value="QPR73869.1"/>
    <property type="molecule type" value="Genomic_DNA"/>
</dbReference>
<dbReference type="RefSeq" id="WP_003185711.1">
    <property type="nucleotide sequence ID" value="NZ_BEXU01000043.1"/>
</dbReference>
<dbReference type="EMBL" id="NILC01000004">
    <property type="protein sequence ID" value="TWL33143.1"/>
    <property type="molecule type" value="Genomic_DNA"/>
</dbReference>
<dbReference type="Pfam" id="PF05130">
    <property type="entry name" value="FlgN"/>
    <property type="match status" value="1"/>
</dbReference>
<keyword evidence="2" id="KW-0969">Cilium</keyword>